<gene>
    <name evidence="1" type="ORF">F9B85_13825</name>
</gene>
<organism evidence="1 2">
    <name type="scientific">Heliorestis acidaminivorans</name>
    <dbReference type="NCBI Taxonomy" id="553427"/>
    <lineage>
        <taxon>Bacteria</taxon>
        <taxon>Bacillati</taxon>
        <taxon>Bacillota</taxon>
        <taxon>Clostridia</taxon>
        <taxon>Eubacteriales</taxon>
        <taxon>Heliobacteriaceae</taxon>
        <taxon>Heliorestis</taxon>
    </lineage>
</organism>
<reference evidence="1 2" key="1">
    <citation type="submission" date="2019-10" db="EMBL/GenBank/DDBJ databases">
        <title>Whole-genome sequence of the extremophile Heliorestis acidaminivorans DSM 24790.</title>
        <authorList>
            <person name="Kyndt J.A."/>
            <person name="Meyer T.E."/>
        </authorList>
    </citation>
    <scope>NUCLEOTIDE SEQUENCE [LARGE SCALE GENOMIC DNA]</scope>
    <source>
        <strain evidence="1 2">DSM 24790</strain>
    </source>
</reference>
<dbReference type="EMBL" id="WBXO01000020">
    <property type="protein sequence ID" value="KAB2950839.1"/>
    <property type="molecule type" value="Genomic_DNA"/>
</dbReference>
<evidence type="ECO:0000313" key="1">
    <source>
        <dbReference type="EMBL" id="KAB2950839.1"/>
    </source>
</evidence>
<keyword evidence="2" id="KW-1185">Reference proteome</keyword>
<dbReference type="Proteomes" id="UP000468766">
    <property type="component" value="Unassembled WGS sequence"/>
</dbReference>
<protein>
    <submittedName>
        <fullName evidence="1">Uncharacterized protein</fullName>
    </submittedName>
</protein>
<accession>A0A6I0EN19</accession>
<comment type="caution">
    <text evidence="1">The sequence shown here is derived from an EMBL/GenBank/DDBJ whole genome shotgun (WGS) entry which is preliminary data.</text>
</comment>
<dbReference type="RefSeq" id="WP_151621802.1">
    <property type="nucleotide sequence ID" value="NZ_WBXO01000020.1"/>
</dbReference>
<name>A0A6I0EN19_9FIRM</name>
<dbReference type="OrthoDB" id="3035606at2"/>
<sequence>MSAEWRGFRSFRRMEEFKEQLVGEHSVFFEIYENIVLNFCLEVLNKLDNQELRLLWLRSEGYYDWDEEEEGEAPIETIIEDLEKELYRRVCSEAYDEAERDEYYEYFEQEDDLKD</sequence>
<evidence type="ECO:0000313" key="2">
    <source>
        <dbReference type="Proteomes" id="UP000468766"/>
    </source>
</evidence>
<dbReference type="AlphaFoldDB" id="A0A6I0EN19"/>
<proteinExistence type="predicted"/>